<proteinExistence type="predicted"/>
<comment type="caution">
    <text evidence="2">The sequence shown here is derived from an EMBL/GenBank/DDBJ whole genome shotgun (WGS) entry which is preliminary data.</text>
</comment>
<dbReference type="InterPro" id="IPR036291">
    <property type="entry name" value="NAD(P)-bd_dom_sf"/>
</dbReference>
<gene>
    <name evidence="2" type="ORF">A1332_09545</name>
</gene>
<dbReference type="RefSeq" id="WP_064007681.1">
    <property type="nucleotide sequence ID" value="NZ_LUUG01000052.1"/>
</dbReference>
<dbReference type="PANTHER" id="PTHR12126">
    <property type="entry name" value="NADH-UBIQUINONE OXIDOREDUCTASE 39 KDA SUBUNIT-RELATED"/>
    <property type="match status" value="1"/>
</dbReference>
<evidence type="ECO:0000259" key="1">
    <source>
        <dbReference type="Pfam" id="PF01370"/>
    </source>
</evidence>
<dbReference type="Proteomes" id="UP000078090">
    <property type="component" value="Unassembled WGS sequence"/>
</dbReference>
<dbReference type="SUPFAM" id="SSF51735">
    <property type="entry name" value="NAD(P)-binding Rossmann-fold domains"/>
    <property type="match status" value="1"/>
</dbReference>
<dbReference type="Pfam" id="PF01370">
    <property type="entry name" value="Epimerase"/>
    <property type="match status" value="1"/>
</dbReference>
<protein>
    <recommendedName>
        <fullName evidence="1">NAD-dependent epimerase/dehydratase domain-containing protein</fullName>
    </recommendedName>
</protein>
<sequence length="294" mass="33046">MANGKTIGVLGATSHVGLALLPLLTQADFEVVAFSRHIVTDSASSVVWRPVKSLGAVGGHQDISYWICLSPIWSLPSYLPAIQASNAKRIVVLSSTSRFTKQDSFDPSDQMLAQRFAKSELDLQEWSAHAGVECVILRPTLIYGLGRDKNICEIARLIRRFRFFPLLGKANGLRQPVHCSDVAQACVSALFAENVANKSYNLSGAEILSYRDMVARIFNAMGLKQRFIQIPMFLIRIGFVLLKVLPRYRSWSFSMMERTNRDLVFDHQDASRDLEFNPRPFRLGPEDLDPTWNL</sequence>
<name>A0A177MQH3_METMH</name>
<dbReference type="PANTHER" id="PTHR12126:SF11">
    <property type="entry name" value="NADH DEHYDROGENASE [UBIQUINONE] 1 ALPHA SUBCOMPLEX SUBUNIT 9, MITOCHONDRIAL"/>
    <property type="match status" value="1"/>
</dbReference>
<evidence type="ECO:0000313" key="2">
    <source>
        <dbReference type="EMBL" id="OAI07109.1"/>
    </source>
</evidence>
<dbReference type="InterPro" id="IPR001509">
    <property type="entry name" value="Epimerase_deHydtase"/>
</dbReference>
<dbReference type="Gene3D" id="3.40.50.720">
    <property type="entry name" value="NAD(P)-binding Rossmann-like Domain"/>
    <property type="match status" value="1"/>
</dbReference>
<dbReference type="GO" id="GO:0044877">
    <property type="term" value="F:protein-containing complex binding"/>
    <property type="evidence" value="ECO:0007669"/>
    <property type="project" value="TreeGrafter"/>
</dbReference>
<organism evidence="2 3">
    <name type="scientific">Methylomonas methanica</name>
    <dbReference type="NCBI Taxonomy" id="421"/>
    <lineage>
        <taxon>Bacteria</taxon>
        <taxon>Pseudomonadati</taxon>
        <taxon>Pseudomonadota</taxon>
        <taxon>Gammaproteobacteria</taxon>
        <taxon>Methylococcales</taxon>
        <taxon>Methylococcaceae</taxon>
        <taxon>Methylomonas</taxon>
    </lineage>
</organism>
<evidence type="ECO:0000313" key="3">
    <source>
        <dbReference type="Proteomes" id="UP000078090"/>
    </source>
</evidence>
<dbReference type="InterPro" id="IPR051207">
    <property type="entry name" value="ComplexI_NDUFA9_subunit"/>
</dbReference>
<reference evidence="2 3" key="1">
    <citation type="submission" date="2016-03" db="EMBL/GenBank/DDBJ databases">
        <authorList>
            <person name="Ploux O."/>
        </authorList>
    </citation>
    <scope>NUCLEOTIDE SEQUENCE [LARGE SCALE GENOMIC DNA]</scope>
    <source>
        <strain evidence="2 3">R-45363</strain>
    </source>
</reference>
<feature type="domain" description="NAD-dependent epimerase/dehydratase" evidence="1">
    <location>
        <begin position="81"/>
        <end position="202"/>
    </location>
</feature>
<dbReference type="OrthoDB" id="5565437at2"/>
<accession>A0A177MQH3</accession>
<dbReference type="EMBL" id="LUUG01000052">
    <property type="protein sequence ID" value="OAI07109.1"/>
    <property type="molecule type" value="Genomic_DNA"/>
</dbReference>
<dbReference type="AlphaFoldDB" id="A0A177MQH3"/>